<name>K9EDB9_9ACTO</name>
<dbReference type="CDD" id="cd00222">
    <property type="entry name" value="CollagenBindB"/>
    <property type="match status" value="3"/>
</dbReference>
<gene>
    <name evidence="4" type="ORF">HMPREF9233_01010</name>
</gene>
<evidence type="ECO:0000313" key="5">
    <source>
        <dbReference type="Proteomes" id="UP000009888"/>
    </source>
</evidence>
<evidence type="ECO:0000313" key="4">
    <source>
        <dbReference type="EMBL" id="EKU95249.1"/>
    </source>
</evidence>
<reference evidence="4 5" key="1">
    <citation type="submission" date="2012-09" db="EMBL/GenBank/DDBJ databases">
        <title>The Genome Sequence of Actinobaculum massiliae ACS-171-V-COL2.</title>
        <authorList>
            <consortium name="The Broad Institute Genome Sequencing Platform"/>
            <person name="Earl A."/>
            <person name="Ward D."/>
            <person name="Feldgarden M."/>
            <person name="Gevers D."/>
            <person name="Saerens B."/>
            <person name="Vaneechoutte M."/>
            <person name="Walker B."/>
            <person name="Young S.K."/>
            <person name="Zeng Q."/>
            <person name="Gargeya S."/>
            <person name="Fitzgerald M."/>
            <person name="Haas B."/>
            <person name="Abouelleil A."/>
            <person name="Alvarado L."/>
            <person name="Arachchi H.M."/>
            <person name="Berlin A."/>
            <person name="Chapman S.B."/>
            <person name="Goldberg J."/>
            <person name="Griggs A."/>
            <person name="Gujja S."/>
            <person name="Hansen M."/>
            <person name="Howarth C."/>
            <person name="Imamovic A."/>
            <person name="Larimer J."/>
            <person name="McCowen C."/>
            <person name="Montmayeur A."/>
            <person name="Murphy C."/>
            <person name="Neiman D."/>
            <person name="Pearson M."/>
            <person name="Priest M."/>
            <person name="Roberts A."/>
            <person name="Saif S."/>
            <person name="Shea T."/>
            <person name="Sisk P."/>
            <person name="Sykes S."/>
            <person name="Wortman J."/>
            <person name="Nusbaum C."/>
            <person name="Birren B."/>
        </authorList>
    </citation>
    <scope>NUCLEOTIDE SEQUENCE [LARGE SCALE GENOMIC DNA]</scope>
    <source>
        <strain evidence="5">ACS-171-V-Col2</strain>
    </source>
</reference>
<keyword evidence="5" id="KW-1185">Reference proteome</keyword>
<dbReference type="AlphaFoldDB" id="K9EDB9"/>
<dbReference type="Gene3D" id="2.60.40.1140">
    <property type="entry name" value="Collagen-binding surface protein Cna, B-type domain"/>
    <property type="match status" value="4"/>
</dbReference>
<proteinExistence type="predicted"/>
<keyword evidence="2" id="KW-0472">Membrane</keyword>
<dbReference type="Proteomes" id="UP000009888">
    <property type="component" value="Unassembled WGS sequence"/>
</dbReference>
<feature type="domain" description="CNA-B" evidence="3">
    <location>
        <begin position="856"/>
        <end position="948"/>
    </location>
</feature>
<organism evidence="4 5">
    <name type="scientific">Actinobaculum massiliense ACS-171-V-Col2</name>
    <dbReference type="NCBI Taxonomy" id="883066"/>
    <lineage>
        <taxon>Bacteria</taxon>
        <taxon>Bacillati</taxon>
        <taxon>Actinomycetota</taxon>
        <taxon>Actinomycetes</taxon>
        <taxon>Actinomycetales</taxon>
        <taxon>Actinomycetaceae</taxon>
        <taxon>Actinobaculum</taxon>
    </lineage>
</organism>
<keyword evidence="2" id="KW-0812">Transmembrane</keyword>
<dbReference type="RefSeq" id="WP_007001216.1">
    <property type="nucleotide sequence ID" value="NZ_JH992955.1"/>
</dbReference>
<dbReference type="PANTHER" id="PTHR11319">
    <property type="entry name" value="G PROTEIN-COUPLED RECEPTOR-RELATED"/>
    <property type="match status" value="1"/>
</dbReference>
<keyword evidence="2" id="KW-1133">Transmembrane helix</keyword>
<protein>
    <recommendedName>
        <fullName evidence="3">CNA-B domain-containing protein</fullName>
    </recommendedName>
</protein>
<feature type="compositionally biased region" description="Pro residues" evidence="1">
    <location>
        <begin position="1059"/>
        <end position="1084"/>
    </location>
</feature>
<dbReference type="EMBL" id="AGWL01000005">
    <property type="protein sequence ID" value="EKU95249.1"/>
    <property type="molecule type" value="Genomic_DNA"/>
</dbReference>
<dbReference type="eggNOG" id="COG3210">
    <property type="taxonomic scope" value="Bacteria"/>
</dbReference>
<comment type="caution">
    <text evidence="4">The sequence shown here is derived from an EMBL/GenBank/DDBJ whole genome shotgun (WGS) entry which is preliminary data.</text>
</comment>
<evidence type="ECO:0000256" key="1">
    <source>
        <dbReference type="SAM" id="MobiDB-lite"/>
    </source>
</evidence>
<feature type="domain" description="CNA-B" evidence="3">
    <location>
        <begin position="962"/>
        <end position="1056"/>
    </location>
</feature>
<dbReference type="SUPFAM" id="SSF49478">
    <property type="entry name" value="Cna protein B-type domain"/>
    <property type="match status" value="4"/>
</dbReference>
<accession>K9EDB9</accession>
<dbReference type="Pfam" id="PF05738">
    <property type="entry name" value="Cna_B"/>
    <property type="match status" value="4"/>
</dbReference>
<dbReference type="HOGENOM" id="CLU_007455_0_0_11"/>
<feature type="domain" description="CNA-B" evidence="3">
    <location>
        <begin position="655"/>
        <end position="735"/>
    </location>
</feature>
<evidence type="ECO:0000259" key="3">
    <source>
        <dbReference type="Pfam" id="PF05738"/>
    </source>
</evidence>
<dbReference type="InterPro" id="IPR006626">
    <property type="entry name" value="PbH1"/>
</dbReference>
<dbReference type="PATRIC" id="fig|883066.3.peg.1053"/>
<dbReference type="InterPro" id="IPR008454">
    <property type="entry name" value="Collagen-bd_Cna-like_B-typ_dom"/>
</dbReference>
<evidence type="ECO:0000256" key="2">
    <source>
        <dbReference type="SAM" id="Phobius"/>
    </source>
</evidence>
<feature type="domain" description="CNA-B" evidence="3">
    <location>
        <begin position="756"/>
        <end position="847"/>
    </location>
</feature>
<dbReference type="Gene3D" id="2.160.20.10">
    <property type="entry name" value="Single-stranded right-handed beta-helix, Pectin lyase-like"/>
    <property type="match status" value="1"/>
</dbReference>
<feature type="region of interest" description="Disordered" evidence="1">
    <location>
        <begin position="1053"/>
        <end position="1086"/>
    </location>
</feature>
<feature type="transmembrane region" description="Helical" evidence="2">
    <location>
        <begin position="1090"/>
        <end position="1108"/>
    </location>
</feature>
<dbReference type="InterPro" id="IPR011050">
    <property type="entry name" value="Pectin_lyase_fold/virulence"/>
</dbReference>
<dbReference type="eggNOG" id="COG4932">
    <property type="taxonomic scope" value="Bacteria"/>
</dbReference>
<dbReference type="PANTHER" id="PTHR11319:SF35">
    <property type="entry name" value="OUTER MEMBRANE PROTEIN PMPC-RELATED"/>
    <property type="match status" value="1"/>
</dbReference>
<dbReference type="SUPFAM" id="SSF51126">
    <property type="entry name" value="Pectin lyase-like"/>
    <property type="match status" value="2"/>
</dbReference>
<dbReference type="InterPro" id="IPR012334">
    <property type="entry name" value="Pectin_lyas_fold"/>
</dbReference>
<dbReference type="STRING" id="202789.GCA_001457435_01109"/>
<dbReference type="SMART" id="SM00710">
    <property type="entry name" value="PbH1"/>
    <property type="match status" value="9"/>
</dbReference>
<sequence length="1114" mass="115573">MGESFKMGLSKGIEMRNLGGLLAGALALALGLFTVPGGVALGDDNTTWSQLVNRVASLNSGSEENISIDGAITAIEGQPLVVPAGASLTLSGKGEVSGPGGDTIKVEAGAHLRLAGPSFSKARISVEGGALDFVDGSIHDTKMTGPIIFVKDGTFKMGGTADFSRNDVTNVSGALPEGVKEHLYAPITVYNGKGVSITGGTVTHNHGYQRGGAIGIWGSPDAPTPVVLTGGEISGNDAIHPRWNGYGGGVYATEANVTLDGATMAGNTAENGGGLAIEGGESFSLKSGLVKENTNGKYDGRGGGVYVSNVKAVDISGGAIEKNTANGHGGGILVMGGKNVTSDVAISGGSISLNTTVGNAGYGGGAYIQKANVTIKDGKFAENNAATGGGGIGIRASKASISGGEFAGNTAGLSGGGLYLSGESSATMTAANIHDNTSKGFWGGGGIFIEKDSSLNVHNALIRGNTIKDVILVGAGSAIRVSPQGGGVWNCPTGQTTLKITKGVAIFDNSAPDAGREKQYKGAGDDFVGIAAHQFEEAVPANPGQPVSISERMLGGGERIWYQDGSVYNIHKNWLPGKQLPRYAPGAENTRIEYDTEYKVNRAFKSVPSEESKQLAERLATVRIENNYATRTGISGAGIANNGHLTFGEDGWKLKITKSWEDDDPGARPASITVDVLVGGVTVVRGVELTKANNWETVIENFPNPETLIDAKTGERLPLEFKESGADGYSMEVAERPMASELTYAVTLTNRLVTSVDVSKQWLDSDGTALVAGDQPQKVEVELLADGAPTGQKLQLVARNSWAGTFTDLPKYKDGKLINYAVREVAVPGFTSEVTGTPAGGFTVVNTKIPPEKTQVQVLKKWLDYDGSVLASALPESVDVELLADGVATGQKITLTKENSWVGTFKDLPKYKDDGSTLIKYTVKESPVPGFVTAVAGSSGQGFTVTNTRETPPPPKVTELLVQKQWVDSDGDVVDRNLPRAIELQLVRVAAGENIPVGDPVEVTPDSEGRWQYLFTDLPIEVNGETAVYSVVESPVDGFTASVGEIIDGKVTLTNKQNTPPPSTPQTTPPTVSPTTPPSKPPLVPTGAQVGGLLAAGAVMALLGVAIVRRRGDS</sequence>